<dbReference type="RefSeq" id="WP_236966688.1">
    <property type="nucleotide sequence ID" value="NZ_CP017146.1"/>
</dbReference>
<evidence type="ECO:0000256" key="4">
    <source>
        <dbReference type="ARBA" id="ARBA00022475"/>
    </source>
</evidence>
<dbReference type="AlphaFoldDB" id="A0A7L5AH85"/>
<reference evidence="9 10" key="1">
    <citation type="submission" date="2016-09" db="EMBL/GenBank/DDBJ databases">
        <title>Complete genome sequence of microbes from the polar regions.</title>
        <authorList>
            <person name="Liao L."/>
            <person name="Chen B."/>
        </authorList>
    </citation>
    <scope>NUCLEOTIDE SEQUENCE [LARGE SCALE GENOMIC DNA]</scope>
    <source>
        <strain evidence="9 10">ZS314</strain>
    </source>
</reference>
<evidence type="ECO:0000256" key="8">
    <source>
        <dbReference type="SAM" id="Phobius"/>
    </source>
</evidence>
<dbReference type="PANTHER" id="PTHR21716">
    <property type="entry name" value="TRANSMEMBRANE PROTEIN"/>
    <property type="match status" value="1"/>
</dbReference>
<feature type="transmembrane region" description="Helical" evidence="8">
    <location>
        <begin position="66"/>
        <end position="87"/>
    </location>
</feature>
<accession>A0A7L5AH85</accession>
<evidence type="ECO:0000256" key="3">
    <source>
        <dbReference type="ARBA" id="ARBA00022448"/>
    </source>
</evidence>
<feature type="transmembrane region" description="Helical" evidence="8">
    <location>
        <begin position="239"/>
        <end position="258"/>
    </location>
</feature>
<feature type="transmembrane region" description="Helical" evidence="8">
    <location>
        <begin position="94"/>
        <end position="116"/>
    </location>
</feature>
<keyword evidence="4" id="KW-1003">Cell membrane</keyword>
<organism evidence="9 10">
    <name type="scientific">Marisediminicola antarctica</name>
    <dbReference type="NCBI Taxonomy" id="674079"/>
    <lineage>
        <taxon>Bacteria</taxon>
        <taxon>Bacillati</taxon>
        <taxon>Actinomycetota</taxon>
        <taxon>Actinomycetes</taxon>
        <taxon>Micrococcales</taxon>
        <taxon>Microbacteriaceae</taxon>
        <taxon>Marisediminicola</taxon>
    </lineage>
</organism>
<evidence type="ECO:0000256" key="1">
    <source>
        <dbReference type="ARBA" id="ARBA00004651"/>
    </source>
</evidence>
<keyword evidence="6 8" id="KW-1133">Transmembrane helix</keyword>
<keyword evidence="5 8" id="KW-0812">Transmembrane</keyword>
<evidence type="ECO:0000313" key="9">
    <source>
        <dbReference type="EMBL" id="QHO69362.1"/>
    </source>
</evidence>
<keyword evidence="7 8" id="KW-0472">Membrane</keyword>
<sequence>MIFGRRRARAVTPARGFVEASDGRMRVDEAVPVGVRIAGAWAWRLLVIAGVIAIFVFLVVQLRLIVVPLMVAVLLAALLVPFVTFLQRHRWPKWLAITVAEVGILAIVSALVYLVVVQVRDGFPALQERTIEAVGTFREFLLTSPLQLTDSQLTDYLGQAVQSIQDNSAVFVTGALSVGSTAGHVLIGILLVLFANLILLIDGGGIWGWVVRLFPRNARAAVNGSGIAGWTTLTRFVRVQVFVAAVDAVGIGGIALILQLPLAIPIAVAVFLGSFIPIVGAVLTGTIAVFIALVYQGPVIALIMLAGVLLVQQIEGHVLQPLVMGAVVKVHPLAVVLAVGAGGFLAGIPGALFAVPIVATVNTMAAYVSSGAWRETPYSDPNAKDVTRNA</sequence>
<dbReference type="Pfam" id="PF01594">
    <property type="entry name" value="AI-2E_transport"/>
    <property type="match status" value="1"/>
</dbReference>
<protein>
    <submittedName>
        <fullName evidence="9">AI-2E family transporter</fullName>
    </submittedName>
</protein>
<name>A0A7L5AH85_9MICO</name>
<keyword evidence="10" id="KW-1185">Reference proteome</keyword>
<feature type="transmembrane region" description="Helical" evidence="8">
    <location>
        <begin position="334"/>
        <end position="359"/>
    </location>
</feature>
<dbReference type="PANTHER" id="PTHR21716:SF53">
    <property type="entry name" value="PERMEASE PERM-RELATED"/>
    <property type="match status" value="1"/>
</dbReference>
<proteinExistence type="inferred from homology"/>
<dbReference type="GO" id="GO:0055085">
    <property type="term" value="P:transmembrane transport"/>
    <property type="evidence" value="ECO:0007669"/>
    <property type="project" value="TreeGrafter"/>
</dbReference>
<evidence type="ECO:0000256" key="7">
    <source>
        <dbReference type="ARBA" id="ARBA00023136"/>
    </source>
</evidence>
<keyword evidence="3" id="KW-0813">Transport</keyword>
<comment type="subcellular location">
    <subcellularLocation>
        <location evidence="1">Cell membrane</location>
        <topology evidence="1">Multi-pass membrane protein</topology>
    </subcellularLocation>
</comment>
<feature type="transmembrane region" description="Helical" evidence="8">
    <location>
        <begin position="290"/>
        <end position="314"/>
    </location>
</feature>
<dbReference type="EMBL" id="CP017146">
    <property type="protein sequence ID" value="QHO69362.1"/>
    <property type="molecule type" value="Genomic_DNA"/>
</dbReference>
<evidence type="ECO:0000256" key="2">
    <source>
        <dbReference type="ARBA" id="ARBA00009773"/>
    </source>
</evidence>
<comment type="similarity">
    <text evidence="2">Belongs to the autoinducer-2 exporter (AI-2E) (TC 2.A.86) family.</text>
</comment>
<gene>
    <name evidence="9" type="ORF">BHD05_06610</name>
</gene>
<dbReference type="GO" id="GO:0005886">
    <property type="term" value="C:plasma membrane"/>
    <property type="evidence" value="ECO:0007669"/>
    <property type="project" value="UniProtKB-SubCell"/>
</dbReference>
<feature type="transmembrane region" description="Helical" evidence="8">
    <location>
        <begin position="264"/>
        <end position="283"/>
    </location>
</feature>
<evidence type="ECO:0000313" key="10">
    <source>
        <dbReference type="Proteomes" id="UP000464507"/>
    </source>
</evidence>
<evidence type="ECO:0000256" key="5">
    <source>
        <dbReference type="ARBA" id="ARBA00022692"/>
    </source>
</evidence>
<evidence type="ECO:0000256" key="6">
    <source>
        <dbReference type="ARBA" id="ARBA00022989"/>
    </source>
</evidence>
<dbReference type="InterPro" id="IPR002549">
    <property type="entry name" value="AI-2E-like"/>
</dbReference>
<feature type="transmembrane region" description="Helical" evidence="8">
    <location>
        <begin position="41"/>
        <end position="60"/>
    </location>
</feature>
<feature type="transmembrane region" description="Helical" evidence="8">
    <location>
        <begin position="185"/>
        <end position="210"/>
    </location>
</feature>
<dbReference type="KEGG" id="mant:BHD05_06610"/>
<dbReference type="Proteomes" id="UP000464507">
    <property type="component" value="Chromosome"/>
</dbReference>